<dbReference type="AlphaFoldDB" id="A0A2J6SH83"/>
<dbReference type="EMBL" id="KZ613914">
    <property type="protein sequence ID" value="PMD50080.1"/>
    <property type="molecule type" value="Genomic_DNA"/>
</dbReference>
<dbReference type="Proteomes" id="UP000235371">
    <property type="component" value="Unassembled WGS sequence"/>
</dbReference>
<dbReference type="RefSeq" id="XP_024726984.1">
    <property type="nucleotide sequence ID" value="XM_024871558.1"/>
</dbReference>
<proteinExistence type="predicted"/>
<sequence>MPAEITSHIIKDAMADTHPLPMGGGISMRGLTTQWVLYRAPYANPYPAAAKHRTASIHLNIGEALSFNDLQTLAAFSLFCAIFGLSPPRRNSHPASSSPIHPHSSRRLYPLYKVVSSSVLRMIAA</sequence>
<name>A0A2J6SH83_9HELO</name>
<gene>
    <name evidence="1" type="ORF">K444DRAFT_280627</name>
</gene>
<reference evidence="1 2" key="1">
    <citation type="submission" date="2016-04" db="EMBL/GenBank/DDBJ databases">
        <title>A degradative enzymes factory behind the ericoid mycorrhizal symbiosis.</title>
        <authorList>
            <consortium name="DOE Joint Genome Institute"/>
            <person name="Martino E."/>
            <person name="Morin E."/>
            <person name="Grelet G."/>
            <person name="Kuo A."/>
            <person name="Kohler A."/>
            <person name="Daghino S."/>
            <person name="Barry K."/>
            <person name="Choi C."/>
            <person name="Cichocki N."/>
            <person name="Clum A."/>
            <person name="Copeland A."/>
            <person name="Hainaut M."/>
            <person name="Haridas S."/>
            <person name="Labutti K."/>
            <person name="Lindquist E."/>
            <person name="Lipzen A."/>
            <person name="Khouja H.-R."/>
            <person name="Murat C."/>
            <person name="Ohm R."/>
            <person name="Olson A."/>
            <person name="Spatafora J."/>
            <person name="Veneault-Fourrey C."/>
            <person name="Henrissat B."/>
            <person name="Grigoriev I."/>
            <person name="Martin F."/>
            <person name="Perotto S."/>
        </authorList>
    </citation>
    <scope>NUCLEOTIDE SEQUENCE [LARGE SCALE GENOMIC DNA]</scope>
    <source>
        <strain evidence="1 2">E</strain>
    </source>
</reference>
<evidence type="ECO:0000313" key="1">
    <source>
        <dbReference type="EMBL" id="PMD50080.1"/>
    </source>
</evidence>
<keyword evidence="2" id="KW-1185">Reference proteome</keyword>
<evidence type="ECO:0000313" key="2">
    <source>
        <dbReference type="Proteomes" id="UP000235371"/>
    </source>
</evidence>
<dbReference type="GeneID" id="36579640"/>
<accession>A0A2J6SH83</accession>
<protein>
    <submittedName>
        <fullName evidence="1">Uncharacterized protein</fullName>
    </submittedName>
</protein>
<organism evidence="1 2">
    <name type="scientific">Hyaloscypha bicolor E</name>
    <dbReference type="NCBI Taxonomy" id="1095630"/>
    <lineage>
        <taxon>Eukaryota</taxon>
        <taxon>Fungi</taxon>
        <taxon>Dikarya</taxon>
        <taxon>Ascomycota</taxon>
        <taxon>Pezizomycotina</taxon>
        <taxon>Leotiomycetes</taxon>
        <taxon>Helotiales</taxon>
        <taxon>Hyaloscyphaceae</taxon>
        <taxon>Hyaloscypha</taxon>
        <taxon>Hyaloscypha bicolor</taxon>
    </lineage>
</organism>
<dbReference type="InParanoid" id="A0A2J6SH83"/>